<dbReference type="Gene3D" id="3.30.260.10">
    <property type="entry name" value="TCP-1-like chaperonin intermediate domain"/>
    <property type="match status" value="1"/>
</dbReference>
<dbReference type="InterPro" id="IPR054357">
    <property type="entry name" value="MFE-2_N"/>
</dbReference>
<dbReference type="GO" id="GO:0005777">
    <property type="term" value="C:peroxisome"/>
    <property type="evidence" value="ECO:0007669"/>
    <property type="project" value="TreeGrafter"/>
</dbReference>
<evidence type="ECO:0000256" key="5">
    <source>
        <dbReference type="ARBA" id="ARBA00022741"/>
    </source>
</evidence>
<keyword evidence="7" id="KW-0325">Glycoprotein</keyword>
<evidence type="ECO:0000256" key="6">
    <source>
        <dbReference type="ARBA" id="ARBA00022840"/>
    </source>
</evidence>
<reference evidence="18 19" key="1">
    <citation type="submission" date="2019-06" db="EMBL/GenBank/DDBJ databases">
        <title>A chromosomal-level reference genome of Carpinus fangiana (Coryloideae, Betulaceae).</title>
        <authorList>
            <person name="Yang X."/>
            <person name="Wang Z."/>
            <person name="Zhang L."/>
            <person name="Hao G."/>
            <person name="Liu J."/>
            <person name="Yang Y."/>
        </authorList>
    </citation>
    <scope>NUCLEOTIDE SEQUENCE [LARGE SCALE GENOMIC DNA]</scope>
    <source>
        <strain evidence="18">Cfa_2016G</strain>
        <tissue evidence="18">Leaf</tissue>
    </source>
</reference>
<dbReference type="OrthoDB" id="10248520at2759"/>
<organism evidence="18 19">
    <name type="scientific">Carpinus fangiana</name>
    <dbReference type="NCBI Taxonomy" id="176857"/>
    <lineage>
        <taxon>Eukaryota</taxon>
        <taxon>Viridiplantae</taxon>
        <taxon>Streptophyta</taxon>
        <taxon>Embryophyta</taxon>
        <taxon>Tracheophyta</taxon>
        <taxon>Spermatophyta</taxon>
        <taxon>Magnoliopsida</taxon>
        <taxon>eudicotyledons</taxon>
        <taxon>Gunneridae</taxon>
        <taxon>Pentapetalae</taxon>
        <taxon>rosids</taxon>
        <taxon>fabids</taxon>
        <taxon>Fagales</taxon>
        <taxon>Betulaceae</taxon>
        <taxon>Carpinus</taxon>
    </lineage>
</organism>
<evidence type="ECO:0000256" key="9">
    <source>
        <dbReference type="ARBA" id="ARBA00024677"/>
    </source>
</evidence>
<dbReference type="GO" id="GO:0006635">
    <property type="term" value="P:fatty acid beta-oxidation"/>
    <property type="evidence" value="ECO:0007669"/>
    <property type="project" value="TreeGrafter"/>
</dbReference>
<dbReference type="Pfam" id="PF22622">
    <property type="entry name" value="MFE-2_hydrat-2_N"/>
    <property type="match status" value="2"/>
</dbReference>
<dbReference type="CDD" id="cd13872">
    <property type="entry name" value="CuRO_2_AAO_like_1"/>
    <property type="match status" value="1"/>
</dbReference>
<comment type="subcellular location">
    <subcellularLocation>
        <location evidence="1">Cytoplasm</location>
    </subcellularLocation>
</comment>
<dbReference type="Gene3D" id="1.10.560.10">
    <property type="entry name" value="GroEL-like equatorial domain"/>
    <property type="match status" value="1"/>
</dbReference>
<dbReference type="EMBL" id="CM017325">
    <property type="protein sequence ID" value="KAE8057329.1"/>
    <property type="molecule type" value="Genomic_DNA"/>
</dbReference>
<dbReference type="FunFam" id="2.60.40.420:FF:000016">
    <property type="entry name" value="Monocopper oxidase-like protein"/>
    <property type="match status" value="1"/>
</dbReference>
<dbReference type="InterPro" id="IPR053374">
    <property type="entry name" value="TCP-1_chaperonin"/>
</dbReference>
<dbReference type="InterPro" id="IPR027409">
    <property type="entry name" value="GroEL-like_apical_dom_sf"/>
</dbReference>
<accession>A0A5N6R8J3</accession>
<evidence type="ECO:0000259" key="16">
    <source>
        <dbReference type="Pfam" id="PF07732"/>
    </source>
</evidence>
<feature type="chain" id="PRO_5024453177" description="CCT-beta" evidence="12">
    <location>
        <begin position="28"/>
        <end position="1698"/>
    </location>
</feature>
<evidence type="ECO:0000256" key="4">
    <source>
        <dbReference type="ARBA" id="ARBA00022490"/>
    </source>
</evidence>
<feature type="domain" description="Peroxisomal multifunctional enzyme type 2-like N-terminal" evidence="17">
    <location>
        <begin position="1069"/>
        <end position="1194"/>
    </location>
</feature>
<evidence type="ECO:0000313" key="19">
    <source>
        <dbReference type="Proteomes" id="UP000327013"/>
    </source>
</evidence>
<dbReference type="FunFam" id="2.60.40.420:FF:000012">
    <property type="entry name" value="Monocopper oxidase-like protein"/>
    <property type="match status" value="1"/>
</dbReference>
<evidence type="ECO:0000256" key="7">
    <source>
        <dbReference type="ARBA" id="ARBA00023180"/>
    </source>
</evidence>
<evidence type="ECO:0000256" key="1">
    <source>
        <dbReference type="ARBA" id="ARBA00004496"/>
    </source>
</evidence>
<evidence type="ECO:0000256" key="8">
    <source>
        <dbReference type="ARBA" id="ARBA00023186"/>
    </source>
</evidence>
<comment type="similarity">
    <text evidence="2 11">Belongs to the TCP-1 chaperonin family.</text>
</comment>
<gene>
    <name evidence="18" type="ORF">FH972_014030</name>
</gene>
<dbReference type="FunFam" id="1.10.560.10:FF:000017">
    <property type="entry name" value="T-complex protein 1 subunit eta"/>
    <property type="match status" value="1"/>
</dbReference>
<dbReference type="PRINTS" id="PR00304">
    <property type="entry name" value="TCOMPLEXTCP1"/>
</dbReference>
<dbReference type="GO" id="GO:0005832">
    <property type="term" value="C:chaperonin-containing T-complex"/>
    <property type="evidence" value="ECO:0007669"/>
    <property type="project" value="InterPro"/>
</dbReference>
<dbReference type="SUPFAM" id="SSF54849">
    <property type="entry name" value="GroEL-intermediate domain like"/>
    <property type="match status" value="1"/>
</dbReference>
<protein>
    <recommendedName>
        <fullName evidence="10">CCT-beta</fullName>
    </recommendedName>
</protein>
<dbReference type="Pfam" id="PF07732">
    <property type="entry name" value="Cu-oxidase_3"/>
    <property type="match status" value="1"/>
</dbReference>
<dbReference type="Pfam" id="PF00118">
    <property type="entry name" value="Cpn60_TCP1"/>
    <property type="match status" value="1"/>
</dbReference>
<evidence type="ECO:0000256" key="12">
    <source>
        <dbReference type="SAM" id="SignalP"/>
    </source>
</evidence>
<dbReference type="SUPFAM" id="SSF48592">
    <property type="entry name" value="GroEL equatorial domain-like"/>
    <property type="match status" value="1"/>
</dbReference>
<dbReference type="InterPro" id="IPR012716">
    <property type="entry name" value="Chap_CCT_beta"/>
</dbReference>
<dbReference type="GO" id="GO:0004300">
    <property type="term" value="F:enoyl-CoA hydratase activity"/>
    <property type="evidence" value="ECO:0007669"/>
    <property type="project" value="TreeGrafter"/>
</dbReference>
<dbReference type="GO" id="GO:0003857">
    <property type="term" value="F:(3S)-3-hydroxyacyl-CoA dehydrogenase (NAD+) activity"/>
    <property type="evidence" value="ECO:0007669"/>
    <property type="project" value="TreeGrafter"/>
</dbReference>
<dbReference type="GO" id="GO:0005524">
    <property type="term" value="F:ATP binding"/>
    <property type="evidence" value="ECO:0007669"/>
    <property type="project" value="UniProtKB-KW"/>
</dbReference>
<dbReference type="InterPro" id="IPR002194">
    <property type="entry name" value="Chaperonin_TCP-1_CS"/>
</dbReference>
<dbReference type="Gene3D" id="3.50.7.10">
    <property type="entry name" value="GroEL"/>
    <property type="match status" value="1"/>
</dbReference>
<dbReference type="PROSITE" id="PS00995">
    <property type="entry name" value="TCP1_3"/>
    <property type="match status" value="1"/>
</dbReference>
<dbReference type="CDD" id="cd13894">
    <property type="entry name" value="CuRO_3_AAO_like_1"/>
    <property type="match status" value="1"/>
</dbReference>
<dbReference type="Pfam" id="PF07731">
    <property type="entry name" value="Cu-oxidase_2"/>
    <property type="match status" value="1"/>
</dbReference>
<dbReference type="NCBIfam" id="NF041083">
    <property type="entry name" value="thermosome_beta"/>
    <property type="match status" value="1"/>
</dbReference>
<dbReference type="SUPFAM" id="SSF49503">
    <property type="entry name" value="Cupredoxins"/>
    <property type="match status" value="3"/>
</dbReference>
<dbReference type="CDD" id="cd13846">
    <property type="entry name" value="CuRO_1_AAO_like_1"/>
    <property type="match status" value="1"/>
</dbReference>
<dbReference type="PANTHER" id="PTHR13078">
    <property type="entry name" value="PEROXISOMAL MULTIFUNCTIONAL ENZYME TYPE 2-RELATED"/>
    <property type="match status" value="1"/>
</dbReference>
<sequence>MPLHLAGGAALTALLCLTASLFAFVAAEDPYRFFNWNVTYGDIYPLGVRQKGILINGQFPGPDIHSVTNDNLIINVFNSLDEPFLLSWNGIQNRRNSFVDGVYGTTCPIPPGKNFTYMLQVKDQIGSFYYFPSLQFHKAAGGFGGIRILSRPRIPVPFPDPAGDYTVLIGDWYKANHTDLKAILDRGKKLPFPDGVLINGRGPGGAYFNVEQGKTYRLRISNVGLQNSLNFRIQGHTLKLVEVEGTHTLQTTYSSLDVHVGQSYSVLVTADQPAQEYYVVVSTRFTSQILTTTGVLHYSNSAGQVSGPPPGGPTIQIDWTNLTASGPRPNPQGSYHYGLINTTRTIRLQNSAGQVNGKQRYAVNSVSFIPADTPLKLADYFQIGGVYRPGSIANNPYGGGIYTDTSVMNTDYRAFIEIVFENPEDLIQSWHLDGYSFWVVGMDGGQWTTASRDQYNLRDAVARCTTQVYPKSWTAIYLALDNVGMWNLRSEFWARQYLGQQFYLRVYTTSTSLRDEYPIPKNAILCAFRFQLKSFTALRPLTMVLDRIFKDDSSEEKGERARMASFIGGMAIADLVKTTLGPKGMDKILQSTGRGREVTVTNDGATILKSLHIDNPAAKVLVDISKVQDDEVGDGTTSVVVLAGELLREAEKLVAAKIHPMTIISGYRMAAECALNALLQKVMDNKEDPEKFKFDLMKIAMTTLSSKILSQDKEHFAKLAVDAVMRLKGSTNLESIQIIKKPGGSLKDSFLDEGFILDKKIGIGQPKRIENAKILVANTAMDTDKVKIYGARVRVDSMAKVAEIEVAEKEKMREKVQKIIAHGINCFVNRQLIYNFPEELFADAGILAIEHADFDGIERLALVTGGEIASTFDNPESVKLGHCKLIEEIMIGEDKLIHFSGVELGQACTIVLRGASHHVLDEAERSLHDALCVLSQTVNDSRVLLGGGWPEMVMAKDVDELARKTPGKRSHAIEAFSRALVAIPTIIADNAGLDSAELVAQLRAEHHKEGCTAGIDVISGSVGDMVQLGISEAFKVKQAVLLSATEAAEMILRVDEIITCAPRKREDRIDVVLYALGVGACARDALDVDELKYVYSEGGQQFVQVLPTFAALFSNGNLIDLPGLQFDPRLLLHGQQYIELHKPFPSSACIYNKVSLAGLHDKGKAAILEIETKSYEKESGELLCMNRMTVFLRGAGGFSKSSKPYSYSNYSSDKVSAVKIPKSQPFAVFEDCTQPSQALLYRLAGDYNPLHSDPMVAKIAGFSRPILHGLCTLGFAVRAIIKCLCRGDPNLIKNISARFLLHVYPGETLITEMWLEGLRVLYQVKVKERNRAVLSGYVDVHRLTSALKSKSTPTPSTSLSNPTGRLGGIKHYHSRPLMADASEFDPDLIRSYKFPEVSLFSITLNWFGFLEDCLFVLLLSSSFLLCCTRGIDVPQTTYTYTERDVVLYALGVGACARDALDVDELKYVYNEGGQQFVQVLPTFAALFWNGNRLDLPGLQFDPRLLLHGQQYIELHKPFPSSACIYNKVSLAGLHDKGKAAILEIETKSYEKESGELLCMNRMTFFLRGAGGFSKSSEPYSYSNYSTDKALLYRLTGDCNPLHSDPMVAEIAGFSRPILHGLCTLGFAVRAIIKCLCRGDPNLIKNISARFLLHVYPGETLITEMWLEGLRVIYQVKVKERNLAVLSGYVDVHRLTSEL</sequence>
<dbReference type="InterPro" id="IPR034273">
    <property type="entry name" value="CuRO_1_AAO-like"/>
</dbReference>
<dbReference type="NCBIfam" id="TIGR02341">
    <property type="entry name" value="chap_CCT_beta"/>
    <property type="match status" value="1"/>
</dbReference>
<evidence type="ECO:0000259" key="17">
    <source>
        <dbReference type="Pfam" id="PF22622"/>
    </source>
</evidence>
<keyword evidence="8 11" id="KW-0143">Chaperone</keyword>
<dbReference type="SUPFAM" id="SSF52029">
    <property type="entry name" value="GroEL apical domain-like"/>
    <property type="match status" value="1"/>
</dbReference>
<dbReference type="InterPro" id="IPR027410">
    <property type="entry name" value="TCP-1-like_intermed_sf"/>
</dbReference>
<evidence type="ECO:0000313" key="18">
    <source>
        <dbReference type="EMBL" id="KAE8057329.1"/>
    </source>
</evidence>
<dbReference type="GO" id="GO:0051082">
    <property type="term" value="F:unfolded protein binding"/>
    <property type="evidence" value="ECO:0007669"/>
    <property type="project" value="InterPro"/>
</dbReference>
<feature type="domain" description="Peroxisomal multifunctional enzyme type 2-like N-terminal" evidence="17">
    <location>
        <begin position="1438"/>
        <end position="1568"/>
    </location>
</feature>
<evidence type="ECO:0000256" key="10">
    <source>
        <dbReference type="ARBA" id="ARBA00033237"/>
    </source>
</evidence>
<dbReference type="GO" id="GO:0044594">
    <property type="term" value="F:17-beta-hydroxysteroid dehydrogenase (NAD+) activity"/>
    <property type="evidence" value="ECO:0007669"/>
    <property type="project" value="TreeGrafter"/>
</dbReference>
<feature type="domain" description="Plastocyanin-like" evidence="13">
    <location>
        <begin position="164"/>
        <end position="301"/>
    </location>
</feature>
<dbReference type="GO" id="GO:0140662">
    <property type="term" value="F:ATP-dependent protein folding chaperone"/>
    <property type="evidence" value="ECO:0007669"/>
    <property type="project" value="InterPro"/>
</dbReference>
<name>A0A5N6R8J3_9ROSI</name>
<dbReference type="PROSITE" id="PS00750">
    <property type="entry name" value="TCP1_1"/>
    <property type="match status" value="1"/>
</dbReference>
<dbReference type="FunFam" id="3.30.260.10:FF:000025">
    <property type="entry name" value="Chaperonin containing TCP1 subunit 2"/>
    <property type="match status" value="1"/>
</dbReference>
<evidence type="ECO:0000256" key="11">
    <source>
        <dbReference type="RuleBase" id="RU004187"/>
    </source>
</evidence>
<dbReference type="Pfam" id="PF01575">
    <property type="entry name" value="MaoC_dehydratas"/>
    <property type="match status" value="2"/>
</dbReference>
<evidence type="ECO:0000259" key="15">
    <source>
        <dbReference type="Pfam" id="PF07731"/>
    </source>
</evidence>
<dbReference type="Gene3D" id="2.60.40.420">
    <property type="entry name" value="Cupredoxins - blue copper proteins"/>
    <property type="match status" value="3"/>
</dbReference>
<dbReference type="CDD" id="cd03448">
    <property type="entry name" value="HDE_HSD"/>
    <property type="match status" value="2"/>
</dbReference>
<dbReference type="GO" id="GO:0016887">
    <property type="term" value="F:ATP hydrolysis activity"/>
    <property type="evidence" value="ECO:0007669"/>
    <property type="project" value="InterPro"/>
</dbReference>
<feature type="signal peptide" evidence="12">
    <location>
        <begin position="1"/>
        <end position="27"/>
    </location>
</feature>
<feature type="domain" description="MaoC-like" evidence="14">
    <location>
        <begin position="1585"/>
        <end position="1682"/>
    </location>
</feature>
<dbReference type="PROSITE" id="PS00751">
    <property type="entry name" value="TCP1_2"/>
    <property type="match status" value="1"/>
</dbReference>
<dbReference type="InterPro" id="IPR001117">
    <property type="entry name" value="Cu-oxidase_2nd"/>
</dbReference>
<dbReference type="SUPFAM" id="SSF54637">
    <property type="entry name" value="Thioesterase/thiol ester dehydrase-isomerase"/>
    <property type="match status" value="4"/>
</dbReference>
<evidence type="ECO:0000259" key="14">
    <source>
        <dbReference type="Pfam" id="PF01575"/>
    </source>
</evidence>
<comment type="function">
    <text evidence="9">Molecular chaperone; assists the folding of proteins upon ATP hydrolysis. Known to play a role, in vitro, in the folding of actin and tubulin.</text>
</comment>
<dbReference type="InterPro" id="IPR034275">
    <property type="entry name" value="CuRO_3_AO-like"/>
</dbReference>
<evidence type="ECO:0000256" key="3">
    <source>
        <dbReference type="ARBA" id="ARBA00010609"/>
    </source>
</evidence>
<evidence type="ECO:0000259" key="13">
    <source>
        <dbReference type="Pfam" id="PF00394"/>
    </source>
</evidence>
<dbReference type="PANTHER" id="PTHR13078:SF56">
    <property type="entry name" value="PEROXISOMAL MULTIFUNCTIONAL ENZYME TYPE 2"/>
    <property type="match status" value="1"/>
</dbReference>
<keyword evidence="12" id="KW-0732">Signal</keyword>
<feature type="domain" description="MaoC-like" evidence="14">
    <location>
        <begin position="1230"/>
        <end position="1331"/>
    </location>
</feature>
<dbReference type="Pfam" id="PF00394">
    <property type="entry name" value="Cu-oxidase"/>
    <property type="match status" value="1"/>
</dbReference>
<dbReference type="GO" id="GO:0005507">
    <property type="term" value="F:copper ion binding"/>
    <property type="evidence" value="ECO:0007669"/>
    <property type="project" value="InterPro"/>
</dbReference>
<evidence type="ECO:0000256" key="2">
    <source>
        <dbReference type="ARBA" id="ARBA00008020"/>
    </source>
</evidence>
<dbReference type="Gene3D" id="3.10.129.10">
    <property type="entry name" value="Hotdog Thioesterase"/>
    <property type="match status" value="3"/>
</dbReference>
<feature type="domain" description="Plastocyanin-like" evidence="15">
    <location>
        <begin position="372"/>
        <end position="509"/>
    </location>
</feature>
<keyword evidence="19" id="KW-1185">Reference proteome</keyword>
<dbReference type="InterPro" id="IPR002423">
    <property type="entry name" value="Cpn60/GroEL/TCP-1"/>
</dbReference>
<dbReference type="InterPro" id="IPR027413">
    <property type="entry name" value="GROEL-like_equatorial_sf"/>
</dbReference>
<dbReference type="Proteomes" id="UP000327013">
    <property type="component" value="Chromosome 5"/>
</dbReference>
<dbReference type="FunFam" id="2.60.40.420:FF:000029">
    <property type="entry name" value="L-ascorbate oxidase homolog"/>
    <property type="match status" value="1"/>
</dbReference>
<dbReference type="InterPro" id="IPR011706">
    <property type="entry name" value="Cu-oxidase_C"/>
</dbReference>
<keyword evidence="6 11" id="KW-0067">ATP-binding</keyword>
<dbReference type="InterPro" id="IPR008972">
    <property type="entry name" value="Cupredoxin"/>
</dbReference>
<dbReference type="InterPro" id="IPR011707">
    <property type="entry name" value="Cu-oxidase-like_N"/>
</dbReference>
<dbReference type="InterPro" id="IPR002539">
    <property type="entry name" value="MaoC-like_dom"/>
</dbReference>
<keyword evidence="5 11" id="KW-0547">Nucleotide-binding</keyword>
<dbReference type="InterPro" id="IPR029069">
    <property type="entry name" value="HotDog_dom_sf"/>
</dbReference>
<keyword evidence="4" id="KW-0963">Cytoplasm</keyword>
<dbReference type="InterPro" id="IPR017998">
    <property type="entry name" value="Chaperone_TCP-1"/>
</dbReference>
<dbReference type="FunFam" id="3.50.7.10:FF:000002">
    <property type="entry name" value="T-complex protein 1 subunit beta"/>
    <property type="match status" value="1"/>
</dbReference>
<dbReference type="CDD" id="cd03336">
    <property type="entry name" value="TCP1_beta"/>
    <property type="match status" value="1"/>
</dbReference>
<feature type="domain" description="Plastocyanin-like" evidence="16">
    <location>
        <begin position="38"/>
        <end position="151"/>
    </location>
</feature>
<comment type="similarity">
    <text evidence="3">Belongs to the multicopper oxidase family.</text>
</comment>
<dbReference type="InterPro" id="IPR034271">
    <property type="entry name" value="CuRO_2_AO-like"/>
</dbReference>
<proteinExistence type="inferred from homology"/>